<feature type="domain" description="MucB/RseB C-terminal" evidence="2">
    <location>
        <begin position="188"/>
        <end position="273"/>
    </location>
</feature>
<evidence type="ECO:0000259" key="2">
    <source>
        <dbReference type="Pfam" id="PF17188"/>
    </source>
</evidence>
<dbReference type="Gene3D" id="1.10.10.880">
    <property type="entry name" value="Anti sigma-E protein RseA, N-terminal domain"/>
    <property type="match status" value="1"/>
</dbReference>
<protein>
    <recommendedName>
        <fullName evidence="5">Anti-sigma factor</fullName>
    </recommendedName>
</protein>
<dbReference type="Proteomes" id="UP000267535">
    <property type="component" value="Unassembled WGS sequence"/>
</dbReference>
<dbReference type="CDD" id="cd16328">
    <property type="entry name" value="RseA_N"/>
    <property type="match status" value="1"/>
</dbReference>
<evidence type="ECO:0008006" key="5">
    <source>
        <dbReference type="Google" id="ProtNLM"/>
    </source>
</evidence>
<keyword evidence="4" id="KW-1185">Reference proteome</keyword>
<dbReference type="EMBL" id="RQXV01000008">
    <property type="protein sequence ID" value="RRC98391.1"/>
    <property type="molecule type" value="Genomic_DNA"/>
</dbReference>
<dbReference type="Pfam" id="PF03872">
    <property type="entry name" value="RseA_N"/>
    <property type="match status" value="1"/>
</dbReference>
<comment type="caution">
    <text evidence="3">The sequence shown here is derived from an EMBL/GenBank/DDBJ whole genome shotgun (WGS) entry which is preliminary data.</text>
</comment>
<dbReference type="InterPro" id="IPR038484">
    <property type="entry name" value="MucB/RseB_C_sf"/>
</dbReference>
<feature type="domain" description="Anti sigma-E protein RseA N-terminal" evidence="1">
    <location>
        <begin position="6"/>
        <end position="78"/>
    </location>
</feature>
<evidence type="ECO:0000313" key="4">
    <source>
        <dbReference type="Proteomes" id="UP000267535"/>
    </source>
</evidence>
<name>A0A3P1SMA9_9GAMM</name>
<dbReference type="OrthoDB" id="5734981at2"/>
<dbReference type="GO" id="GO:0016989">
    <property type="term" value="F:sigma factor antagonist activity"/>
    <property type="evidence" value="ECO:0007669"/>
    <property type="project" value="InterPro"/>
</dbReference>
<evidence type="ECO:0000313" key="3">
    <source>
        <dbReference type="EMBL" id="RRC98391.1"/>
    </source>
</evidence>
<dbReference type="InterPro" id="IPR033436">
    <property type="entry name" value="MucB/RseB_C"/>
</dbReference>
<dbReference type="Gene3D" id="3.30.200.100">
    <property type="entry name" value="MucB/RseB, C-terminal domain"/>
    <property type="match status" value="1"/>
</dbReference>
<dbReference type="InterPro" id="IPR036147">
    <property type="entry name" value="Anti-sigma_E_RseA_N_sf"/>
</dbReference>
<dbReference type="PANTHER" id="PTHR38104">
    <property type="match status" value="1"/>
</dbReference>
<dbReference type="AlphaFoldDB" id="A0A3P1SMA9"/>
<dbReference type="PANTHER" id="PTHR38104:SF1">
    <property type="entry name" value="ANTI-SIGMA-E FACTOR RSEA"/>
    <property type="match status" value="1"/>
</dbReference>
<organism evidence="3 4">
    <name type="scientific">Amphritea balenae</name>
    <dbReference type="NCBI Taxonomy" id="452629"/>
    <lineage>
        <taxon>Bacteria</taxon>
        <taxon>Pseudomonadati</taxon>
        <taxon>Pseudomonadota</taxon>
        <taxon>Gammaproteobacteria</taxon>
        <taxon>Oceanospirillales</taxon>
        <taxon>Oceanospirillaceae</taxon>
        <taxon>Amphritea</taxon>
    </lineage>
</organism>
<gene>
    <name evidence="3" type="ORF">EHS89_15000</name>
</gene>
<proteinExistence type="predicted"/>
<dbReference type="InterPro" id="IPR052383">
    <property type="entry name" value="Anti-sigma-E_RseA-like"/>
</dbReference>
<dbReference type="InterPro" id="IPR005572">
    <property type="entry name" value="Anti-sigma_E_RseA_N"/>
</dbReference>
<sequence length="276" mass="29584">MSEQPKERLSALMDDEVSDFELRSLIKQATENEQLSEQWQRFHLASSVLKQEPLAKGDISSSVMAALADEPAYDSPQQPVVQQKGFASSFIKPLMSMAVAASVTAVVILGGQNFGIGTQDTNTVAQAPLQSKIQPAFNASQGFMRAQYGNSPVISQSQSEADVIRLNQNLSSYINQHKSLLQSQTLDLSPGWMPEGFTKVKSALAPGADMAVFSNGKSSFTLGVERVGNGAVPEGATQVGDMVAVGKRVDGHFVTIVGDLPLMVADRIVNSIEKIQ</sequence>
<dbReference type="SUPFAM" id="SSF89069">
    <property type="entry name" value="N-terminal, cytoplasmic domain of anti-sigmaE factor RseA"/>
    <property type="match status" value="1"/>
</dbReference>
<dbReference type="Pfam" id="PF17188">
    <property type="entry name" value="MucB_RseB_C"/>
    <property type="match status" value="1"/>
</dbReference>
<evidence type="ECO:0000259" key="1">
    <source>
        <dbReference type="Pfam" id="PF03872"/>
    </source>
</evidence>
<dbReference type="RefSeq" id="WP_124926972.1">
    <property type="nucleotide sequence ID" value="NZ_BMOH01000007.1"/>
</dbReference>
<reference evidence="3 4" key="1">
    <citation type="submission" date="2018-11" db="EMBL/GenBank/DDBJ databases">
        <title>The draft genome sequence of Amphritea balenae JAMM 1525T.</title>
        <authorList>
            <person name="Fang Z."/>
            <person name="Zhang Y."/>
            <person name="Han X."/>
        </authorList>
    </citation>
    <scope>NUCLEOTIDE SEQUENCE [LARGE SCALE GENOMIC DNA]</scope>
    <source>
        <strain evidence="3 4">JAMM 1525</strain>
    </source>
</reference>
<accession>A0A3P1SMA9</accession>